<evidence type="ECO:0000313" key="3">
    <source>
        <dbReference type="EMBL" id="MBO1884357.1"/>
    </source>
</evidence>
<reference evidence="3 4" key="1">
    <citation type="submission" date="2021-03" db="EMBL/GenBank/DDBJ databases">
        <title>Isolation and description of Capnocytophaga bilenii sp. nov., a novel Capnocytophaga species, isolated from a gingivitis subject.</title>
        <authorList>
            <person name="Antezack A."/>
            <person name="Monnet-Corti V."/>
            <person name="La Scola B."/>
        </authorList>
    </citation>
    <scope>NUCLEOTIDE SEQUENCE [LARGE SCALE GENOMIC DNA]</scope>
    <source>
        <strain evidence="3 4">Marseille-Q4570</strain>
    </source>
</reference>
<protein>
    <submittedName>
        <fullName evidence="3">WYL domain-containing protein</fullName>
    </submittedName>
</protein>
<dbReference type="InterPro" id="IPR051534">
    <property type="entry name" value="CBASS_pafABC_assoc_protein"/>
</dbReference>
<feature type="domain" description="WYL" evidence="1">
    <location>
        <begin position="154"/>
        <end position="221"/>
    </location>
</feature>
<dbReference type="Proteomes" id="UP000681610">
    <property type="component" value="Unassembled WGS sequence"/>
</dbReference>
<dbReference type="Pfam" id="PF25583">
    <property type="entry name" value="WCX"/>
    <property type="match status" value="1"/>
</dbReference>
<evidence type="ECO:0000259" key="1">
    <source>
        <dbReference type="Pfam" id="PF13280"/>
    </source>
</evidence>
<dbReference type="InterPro" id="IPR057727">
    <property type="entry name" value="WCX_dom"/>
</dbReference>
<dbReference type="InterPro" id="IPR026881">
    <property type="entry name" value="WYL_dom"/>
</dbReference>
<proteinExistence type="predicted"/>
<comment type="caution">
    <text evidence="3">The sequence shown here is derived from an EMBL/GenBank/DDBJ whole genome shotgun (WGS) entry which is preliminary data.</text>
</comment>
<evidence type="ECO:0000313" key="4">
    <source>
        <dbReference type="Proteomes" id="UP000681610"/>
    </source>
</evidence>
<feature type="domain" description="WCX" evidence="2">
    <location>
        <begin position="252"/>
        <end position="322"/>
    </location>
</feature>
<dbReference type="EMBL" id="JAGDYP010000005">
    <property type="protein sequence ID" value="MBO1884357.1"/>
    <property type="molecule type" value="Genomic_DNA"/>
</dbReference>
<dbReference type="Pfam" id="PF13280">
    <property type="entry name" value="WYL"/>
    <property type="match status" value="1"/>
</dbReference>
<evidence type="ECO:0000259" key="2">
    <source>
        <dbReference type="Pfam" id="PF25583"/>
    </source>
</evidence>
<gene>
    <name evidence="3" type="ORF">J4N46_07965</name>
</gene>
<dbReference type="PANTHER" id="PTHR34580:SF9">
    <property type="entry name" value="SLL5097 PROTEIN"/>
    <property type="match status" value="1"/>
</dbReference>
<dbReference type="PANTHER" id="PTHR34580">
    <property type="match status" value="1"/>
</dbReference>
<dbReference type="PROSITE" id="PS52050">
    <property type="entry name" value="WYL"/>
    <property type="match status" value="1"/>
</dbReference>
<organism evidence="3 4">
    <name type="scientific">Capnocytophaga bilenii</name>
    <dbReference type="NCBI Taxonomy" id="2819369"/>
    <lineage>
        <taxon>Bacteria</taxon>
        <taxon>Pseudomonadati</taxon>
        <taxon>Bacteroidota</taxon>
        <taxon>Flavobacteriia</taxon>
        <taxon>Flavobacteriales</taxon>
        <taxon>Flavobacteriaceae</taxon>
        <taxon>Capnocytophaga</taxon>
    </lineage>
</organism>
<name>A0ABS3PZ01_9FLAO</name>
<accession>A0ABS3PZ01</accession>
<sequence>MATNKNAQLRYNILDECFSNPYKKFFIEDLIAICSEKLSEHYGEEVTVSRRTILGDIAFMESADGFEAPIERIKEGKRVFFRYEEADFSILKKELSSSDKEILNEVVSLFARLKNIKNFEWVENLKTKIQTLIDVDFKEQIIDFQDNNFLAGLEHLNSLYHYIVNQQGLSVTYKPFTEDIKKATISPYYLKQYNNRWFLFGYNHEADRLENLALDRIVTIEPKNITYKESKINFEEYFDDIIGVTNFADKEVEEIVLELSNNIIPYIATKPLHSSQKLKGNILKIKVKINYELESLILSYAENIKVISPLSLKNSIKERLQKSVNQYDTK</sequence>
<keyword evidence="4" id="KW-1185">Reference proteome</keyword>
<dbReference type="RefSeq" id="WP_208058862.1">
    <property type="nucleotide sequence ID" value="NZ_JAGDYP010000005.1"/>
</dbReference>